<dbReference type="KEGG" id="rno:296207"/>
<dbReference type="RGD" id="1566320">
    <property type="gene designation" value="Smim26"/>
</dbReference>
<gene>
    <name evidence="4" type="primary">Smim26</name>
    <name evidence="3" type="synonym">RGD1566320_predicted</name>
    <name evidence="3" type="ORF">rCG_27571</name>
</gene>
<dbReference type="InterPro" id="IPR038831">
    <property type="entry name" value="SMIM26"/>
</dbReference>
<evidence type="ECO:0000256" key="1">
    <source>
        <dbReference type="SAM" id="MobiDB-lite"/>
    </source>
</evidence>
<dbReference type="OMA" id="YGLGAWT"/>
<keyword evidence="2" id="KW-1133">Transmembrane helix</keyword>
<dbReference type="RefSeq" id="NP_001099990.1">
    <property type="nucleotide sequence ID" value="NM_001106520.1"/>
</dbReference>
<protein>
    <submittedName>
        <fullName evidence="3">RGD1566320 (Predicted)</fullName>
    </submittedName>
</protein>
<evidence type="ECO:0000313" key="4">
    <source>
        <dbReference type="RGD" id="1566320"/>
    </source>
</evidence>
<feature type="transmembrane region" description="Helical" evidence="2">
    <location>
        <begin position="12"/>
        <end position="31"/>
    </location>
</feature>
<dbReference type="CTD" id="388789"/>
<feature type="region of interest" description="Disordered" evidence="1">
    <location>
        <begin position="38"/>
        <end position="61"/>
    </location>
</feature>
<proteinExistence type="predicted"/>
<dbReference type="PANTHER" id="PTHR40386">
    <property type="entry name" value="SMALL INTEGRAL MEMBRANE PROTEIN 26"/>
    <property type="match status" value="1"/>
</dbReference>
<evidence type="ECO:0000256" key="2">
    <source>
        <dbReference type="SAM" id="Phobius"/>
    </source>
</evidence>
<reference evidence="3" key="1">
    <citation type="journal article" date="2005" name="Genome Res.">
        <title>Gene and alternative splicing annotation with AIR.</title>
        <authorList>
            <person name="Florea L."/>
            <person name="Di Francesco V."/>
            <person name="Miller J."/>
            <person name="Turner R."/>
            <person name="Yao A."/>
            <person name="Harris M."/>
            <person name="Walenz B."/>
            <person name="Mobarry C."/>
            <person name="Merkulov G.V."/>
            <person name="Charlab R."/>
            <person name="Dew I."/>
            <person name="Deng Z."/>
            <person name="Istrail S."/>
            <person name="Li P."/>
            <person name="Sutton G."/>
        </authorList>
    </citation>
    <scope>NUCLEOTIDE SEQUENCE</scope>
    <source>
        <strain evidence="3">BN</strain>
    </source>
</reference>
<sequence length="107" mass="12109">MRPDQATIWYRRMSIVYALGAWSVLGSAIFLTRKPKMSDYGENEEDDSSNEMPFSTSEDSDLAMERAEPIKGFYTKTIVKYSENSVPVTQRILNYLNSWTGGPGPQS</sequence>
<dbReference type="Proteomes" id="UP000234681">
    <property type="component" value="Chromosome 3"/>
</dbReference>
<name>A6K766_RAT</name>
<reference evidence="3" key="2">
    <citation type="submission" date="2005-09" db="EMBL/GenBank/DDBJ databases">
        <authorList>
            <person name="Mural R.J."/>
            <person name="Li P.W."/>
            <person name="Adams M.D."/>
            <person name="Amanatides P.G."/>
            <person name="Baden-Tillson H."/>
            <person name="Barnstead M."/>
            <person name="Chin S.H."/>
            <person name="Dew I."/>
            <person name="Evans C.A."/>
            <person name="Ferriera S."/>
            <person name="Flanigan M."/>
            <person name="Fosler C."/>
            <person name="Glodek A."/>
            <person name="Gu Z."/>
            <person name="Holt R.A."/>
            <person name="Jennings D."/>
            <person name="Kraft C.L."/>
            <person name="Lu F."/>
            <person name="Nguyen T."/>
            <person name="Nusskern D.R."/>
            <person name="Pfannkoch C.M."/>
            <person name="Sitter C."/>
            <person name="Sutton G.G."/>
            <person name="Venter J.C."/>
            <person name="Wang Z."/>
            <person name="Woodage T."/>
            <person name="Zheng X.H."/>
            <person name="Zhong F."/>
        </authorList>
    </citation>
    <scope>NUCLEOTIDE SEQUENCE</scope>
    <source>
        <strain evidence="3">BN</strain>
    </source>
</reference>
<dbReference type="PANTHER" id="PTHR40386:SF1">
    <property type="entry name" value="SMALL INTEGRAL MEMBRANE PROTEIN 26"/>
    <property type="match status" value="1"/>
</dbReference>
<dbReference type="GeneID" id="296207"/>
<dbReference type="AGR" id="RGD:1566320"/>
<keyword evidence="2" id="KW-0472">Membrane</keyword>
<dbReference type="AlphaFoldDB" id="A6K766"/>
<organism evidence="3">
    <name type="scientific">Rattus norvegicus</name>
    <name type="common">Rat</name>
    <dbReference type="NCBI Taxonomy" id="10116"/>
    <lineage>
        <taxon>Eukaryota</taxon>
        <taxon>Metazoa</taxon>
        <taxon>Chordata</taxon>
        <taxon>Craniata</taxon>
        <taxon>Vertebrata</taxon>
        <taxon>Euteleostomi</taxon>
        <taxon>Mammalia</taxon>
        <taxon>Eutheria</taxon>
        <taxon>Euarchontoglires</taxon>
        <taxon>Glires</taxon>
        <taxon>Rodentia</taxon>
        <taxon>Myomorpha</taxon>
        <taxon>Muroidea</taxon>
        <taxon>Muridae</taxon>
        <taxon>Murinae</taxon>
        <taxon>Rattus</taxon>
    </lineage>
</organism>
<accession>A6K766</accession>
<evidence type="ECO:0000313" key="3">
    <source>
        <dbReference type="EMBL" id="EDL95153.1"/>
    </source>
</evidence>
<dbReference type="SMR" id="A6K766"/>
<keyword evidence="2" id="KW-0812">Transmembrane</keyword>
<dbReference type="EMBL" id="CH474026">
    <property type="protein sequence ID" value="EDL95153.1"/>
    <property type="molecule type" value="Genomic_DNA"/>
</dbReference>
<dbReference type="OrthoDB" id="9905290at2759"/>